<keyword evidence="2" id="KW-0044">Antibiotic</keyword>
<dbReference type="SUPFAM" id="SSF69369">
    <property type="entry name" value="Cloacin translocation domain"/>
    <property type="match status" value="1"/>
</dbReference>
<evidence type="ECO:0000313" key="7">
    <source>
        <dbReference type="EMBL" id="QHM73247.1"/>
    </source>
</evidence>
<dbReference type="Pfam" id="PF06958">
    <property type="entry name" value="Pyocin_S"/>
    <property type="match status" value="1"/>
</dbReference>
<dbReference type="RefSeq" id="WP_160622915.1">
    <property type="nucleotide sequence ID" value="NZ_CP028271.1"/>
</dbReference>
<proteinExistence type="predicted"/>
<accession>A0A6P1Q5A0</accession>
<reference evidence="7 8" key="1">
    <citation type="submission" date="2018-03" db="EMBL/GenBank/DDBJ databases">
        <title>Pantoea intestinalis SRCM103226 isolated form the mealworm.</title>
        <authorList>
            <person name="Jeong D.-Y."/>
            <person name="Kim J.W."/>
        </authorList>
    </citation>
    <scope>NUCLEOTIDE SEQUENCE [LARGE SCALE GENOMIC DNA]</scope>
    <source>
        <strain evidence="7 8">SRCM103226</strain>
    </source>
</reference>
<dbReference type="Proteomes" id="UP000464053">
    <property type="component" value="Chromosome"/>
</dbReference>
<feature type="domain" description="Pyosin/cloacin translocation" evidence="6">
    <location>
        <begin position="218"/>
        <end position="347"/>
    </location>
</feature>
<evidence type="ECO:0000256" key="1">
    <source>
        <dbReference type="ARBA" id="ARBA00022529"/>
    </source>
</evidence>
<name>A0A6P1Q5A0_9GAMM</name>
<dbReference type="KEGG" id="mint:C7M51_03592"/>
<sequence length="391" mass="41745">MSDEDNRTPIDPAAENSHTAPAGEGSNNATSFAAKAVSPIDLGGELYKYLGEGLFQFASQKKPCFLLYLNPLSWVWSMERSNGDGVAACFATTAEKQAAITELTGFAPPPKYTPDMLNKAAAVMAGAGALAMTNVAGRLQLAIGGAGAVTLASDAALMMSRAVMLLSRAVALHPVGAAITVLTIAYYANGGRLKLPRVPMALSVPLSKIQGSFQNLYPDAKTANLPIRGRLTADDEYISLELESSELSYEIPVLHPERNPETGLDEITVPATANTPEYTIQITPVAPSSTGNQEPVPVLPNHTGSDIEVVEGPMVITTPAADSDGWQDFIYWRPDAKGTGLEPVYVMTVSIIEAKRQQRLDEVAEVFDKNKPTQTLTIEGETLKQEPESNR</sequence>
<gene>
    <name evidence="7" type="primary">cda</name>
    <name evidence="7" type="ORF">C7M51_03592</name>
</gene>
<protein>
    <submittedName>
        <fullName evidence="7">Colicin-D</fullName>
    </submittedName>
</protein>
<dbReference type="AlphaFoldDB" id="A0A6P1Q5A0"/>
<dbReference type="GO" id="GO:0031640">
    <property type="term" value="P:killing of cells of another organism"/>
    <property type="evidence" value="ECO:0007669"/>
    <property type="project" value="UniProtKB-KW"/>
</dbReference>
<evidence type="ECO:0000256" key="4">
    <source>
        <dbReference type="SAM" id="MobiDB-lite"/>
    </source>
</evidence>
<evidence type="ECO:0000313" key="8">
    <source>
        <dbReference type="Proteomes" id="UP000464053"/>
    </source>
</evidence>
<feature type="region of interest" description="Disordered" evidence="4">
    <location>
        <begin position="1"/>
        <end position="28"/>
    </location>
</feature>
<evidence type="ECO:0000256" key="2">
    <source>
        <dbReference type="ARBA" id="ARBA00023022"/>
    </source>
</evidence>
<dbReference type="EMBL" id="CP028271">
    <property type="protein sequence ID" value="QHM73247.1"/>
    <property type="molecule type" value="Genomic_DNA"/>
</dbReference>
<dbReference type="GO" id="GO:0042742">
    <property type="term" value="P:defense response to bacterium"/>
    <property type="evidence" value="ECO:0007669"/>
    <property type="project" value="UniProtKB-KW"/>
</dbReference>
<dbReference type="InterPro" id="IPR016128">
    <property type="entry name" value="Pyosin/cloacin_T_dom"/>
</dbReference>
<dbReference type="InterPro" id="IPR036302">
    <property type="entry name" value="Pyosin/cloacin_T_dom_sf"/>
</dbReference>
<evidence type="ECO:0000256" key="5">
    <source>
        <dbReference type="SAM" id="Phobius"/>
    </source>
</evidence>
<feature type="transmembrane region" description="Helical" evidence="5">
    <location>
        <begin position="165"/>
        <end position="188"/>
    </location>
</feature>
<keyword evidence="5" id="KW-1133">Transmembrane helix</keyword>
<keyword evidence="5" id="KW-0472">Membrane</keyword>
<evidence type="ECO:0000259" key="6">
    <source>
        <dbReference type="Pfam" id="PF06958"/>
    </source>
</evidence>
<organism evidence="7 8">
    <name type="scientific">Mixta intestinalis</name>
    <dbReference type="NCBI Taxonomy" id="1615494"/>
    <lineage>
        <taxon>Bacteria</taxon>
        <taxon>Pseudomonadati</taxon>
        <taxon>Pseudomonadota</taxon>
        <taxon>Gammaproteobacteria</taxon>
        <taxon>Enterobacterales</taxon>
        <taxon>Erwiniaceae</taxon>
        <taxon>Mixta</taxon>
    </lineage>
</organism>
<keyword evidence="3" id="KW-0078">Bacteriocin</keyword>
<dbReference type="OrthoDB" id="6975388at2"/>
<keyword evidence="5" id="KW-0812">Transmembrane</keyword>
<keyword evidence="1" id="KW-0929">Antimicrobial</keyword>
<evidence type="ECO:0000256" key="3">
    <source>
        <dbReference type="ARBA" id="ARBA00023048"/>
    </source>
</evidence>
<keyword evidence="8" id="KW-1185">Reference proteome</keyword>